<dbReference type="PANTHER" id="PTHR11017">
    <property type="entry name" value="LEUCINE-RICH REPEAT-CONTAINING PROTEIN"/>
    <property type="match status" value="1"/>
</dbReference>
<dbReference type="Gene3D" id="3.40.50.300">
    <property type="entry name" value="P-loop containing nucleotide triphosphate hydrolases"/>
    <property type="match status" value="1"/>
</dbReference>
<evidence type="ECO:0000256" key="1">
    <source>
        <dbReference type="PROSITE-ProRule" id="PRU00221"/>
    </source>
</evidence>
<dbReference type="EMBL" id="JAYKXN010000003">
    <property type="protein sequence ID" value="KAK7300178.1"/>
    <property type="molecule type" value="Genomic_DNA"/>
</dbReference>
<dbReference type="PRINTS" id="PR00364">
    <property type="entry name" value="DISEASERSIST"/>
</dbReference>
<accession>A0AAN9JLW6</accession>
<dbReference type="InterPro" id="IPR044974">
    <property type="entry name" value="Disease_R_plants"/>
</dbReference>
<dbReference type="AlphaFoldDB" id="A0AAN9JLW6"/>
<organism evidence="4 5">
    <name type="scientific">Clitoria ternatea</name>
    <name type="common">Butterfly pea</name>
    <dbReference type="NCBI Taxonomy" id="43366"/>
    <lineage>
        <taxon>Eukaryota</taxon>
        <taxon>Viridiplantae</taxon>
        <taxon>Streptophyta</taxon>
        <taxon>Embryophyta</taxon>
        <taxon>Tracheophyta</taxon>
        <taxon>Spermatophyta</taxon>
        <taxon>Magnoliopsida</taxon>
        <taxon>eudicotyledons</taxon>
        <taxon>Gunneridae</taxon>
        <taxon>Pentapetalae</taxon>
        <taxon>rosids</taxon>
        <taxon>fabids</taxon>
        <taxon>Fabales</taxon>
        <taxon>Fabaceae</taxon>
        <taxon>Papilionoideae</taxon>
        <taxon>50 kb inversion clade</taxon>
        <taxon>NPAAA clade</taxon>
        <taxon>indigoferoid/millettioid clade</taxon>
        <taxon>Phaseoleae</taxon>
        <taxon>Clitoria</taxon>
    </lineage>
</organism>
<dbReference type="PANTHER" id="PTHR11017:SF587">
    <property type="entry name" value="NB-ARC DOMAIN PROTEIN"/>
    <property type="match status" value="1"/>
</dbReference>
<name>A0AAN9JLW6_CLITE</name>
<dbReference type="InterPro" id="IPR000157">
    <property type="entry name" value="TIR_dom"/>
</dbReference>
<dbReference type="InterPro" id="IPR015943">
    <property type="entry name" value="WD40/YVTN_repeat-like_dom_sf"/>
</dbReference>
<evidence type="ECO:0000313" key="5">
    <source>
        <dbReference type="Proteomes" id="UP001359559"/>
    </source>
</evidence>
<feature type="domain" description="TIR" evidence="3">
    <location>
        <begin position="162"/>
        <end position="234"/>
    </location>
</feature>
<protein>
    <recommendedName>
        <fullName evidence="6">NB-ARC domain-containing protein</fullName>
    </recommendedName>
</protein>
<keyword evidence="5" id="KW-1185">Reference proteome</keyword>
<dbReference type="Proteomes" id="UP001359559">
    <property type="component" value="Unassembled WGS sequence"/>
</dbReference>
<dbReference type="InterPro" id="IPR002182">
    <property type="entry name" value="NB-ARC"/>
</dbReference>
<evidence type="ECO:0000259" key="3">
    <source>
        <dbReference type="Pfam" id="PF01582"/>
    </source>
</evidence>
<gene>
    <name evidence="4" type="ORF">RJT34_11015</name>
</gene>
<evidence type="ECO:0000313" key="4">
    <source>
        <dbReference type="EMBL" id="KAK7300178.1"/>
    </source>
</evidence>
<evidence type="ECO:0000259" key="2">
    <source>
        <dbReference type="Pfam" id="PF00931"/>
    </source>
</evidence>
<comment type="caution">
    <text evidence="4">The sequence shown here is derived from an EMBL/GenBank/DDBJ whole genome shotgun (WGS) entry which is preliminary data.</text>
</comment>
<dbReference type="Gene3D" id="2.130.10.10">
    <property type="entry name" value="YVTN repeat-like/Quinoprotein amine dehydrogenase"/>
    <property type="match status" value="1"/>
</dbReference>
<dbReference type="GO" id="GO:0043531">
    <property type="term" value="F:ADP binding"/>
    <property type="evidence" value="ECO:0007669"/>
    <property type="project" value="InterPro"/>
</dbReference>
<dbReference type="InterPro" id="IPR001680">
    <property type="entry name" value="WD40_rpt"/>
</dbReference>
<dbReference type="GO" id="GO:0006952">
    <property type="term" value="P:defense response"/>
    <property type="evidence" value="ECO:0007669"/>
    <property type="project" value="InterPro"/>
</dbReference>
<proteinExistence type="predicted"/>
<dbReference type="PROSITE" id="PS50082">
    <property type="entry name" value="WD_REPEATS_2"/>
    <property type="match status" value="1"/>
</dbReference>
<dbReference type="GO" id="GO:0007165">
    <property type="term" value="P:signal transduction"/>
    <property type="evidence" value="ECO:0007669"/>
    <property type="project" value="InterPro"/>
</dbReference>
<dbReference type="Pfam" id="PF00931">
    <property type="entry name" value="NB-ARC"/>
    <property type="match status" value="1"/>
</dbReference>
<dbReference type="InterPro" id="IPR027417">
    <property type="entry name" value="P-loop_NTPase"/>
</dbReference>
<dbReference type="SUPFAM" id="SSF52540">
    <property type="entry name" value="P-loop containing nucleoside triphosphate hydrolases"/>
    <property type="match status" value="1"/>
</dbReference>
<feature type="domain" description="NB-ARC" evidence="2">
    <location>
        <begin position="241"/>
        <end position="333"/>
    </location>
</feature>
<sequence length="336" mass="37817">MVVLGGGQDASAVTTTDHRAGKFEAKFFDRILQEEIGGVKGHFGPINALAFNPDGKSFSSGGEDDIRHQRHSFGEAMIKHEDRFGKGSEKLMAWRYEINFIEKIAEKVHKNLAPKPIHIGDNLVGLEHHIQKVKLLLDMRHDDDKTEGIGHILDMTYDAYINVRHQKERYCEALIKHENKFGKDSQKVMAWRLALSKAANLPGKHISTGYEINFIEKIAEKVYNTIAPMKTNVESHVDKTVCMLGIYGLGGIGKTEFAKVLYDEIVHQFDAASFLGNVREKSNKINGLQDLQNTLLSDMREEVETELGNPSKGAYEIKPKLHQKQVLLILDDVDDI</sequence>
<dbReference type="Pfam" id="PF01582">
    <property type="entry name" value="TIR"/>
    <property type="match status" value="1"/>
</dbReference>
<evidence type="ECO:0008006" key="6">
    <source>
        <dbReference type="Google" id="ProtNLM"/>
    </source>
</evidence>
<feature type="repeat" description="WD" evidence="1">
    <location>
        <begin position="39"/>
        <end position="64"/>
    </location>
</feature>
<reference evidence="4 5" key="1">
    <citation type="submission" date="2024-01" db="EMBL/GenBank/DDBJ databases">
        <title>The genomes of 5 underutilized Papilionoideae crops provide insights into root nodulation and disease resistance.</title>
        <authorList>
            <person name="Yuan L."/>
        </authorList>
    </citation>
    <scope>NUCLEOTIDE SEQUENCE [LARGE SCALE GENOMIC DNA]</scope>
    <source>
        <strain evidence="4">LY-2023</strain>
        <tissue evidence="4">Leaf</tissue>
    </source>
</reference>
<keyword evidence="1" id="KW-0853">WD repeat</keyword>